<dbReference type="OMA" id="NCHCLIN"/>
<feature type="domain" description="CCAAT-binding factor" evidence="2">
    <location>
        <begin position="463"/>
        <end position="653"/>
    </location>
</feature>
<keyword evidence="4" id="KW-1185">Reference proteome</keyword>
<gene>
    <name evidence="3" type="ORF">DDB_G0275403</name>
</gene>
<dbReference type="dictyBase" id="DDB_G0275403"/>
<dbReference type="Pfam" id="PF03914">
    <property type="entry name" value="CBF"/>
    <property type="match status" value="1"/>
</dbReference>
<comment type="caution">
    <text evidence="3">The sequence shown here is derived from an EMBL/GenBank/DDBJ whole genome shotgun (WGS) entry which is preliminary data.</text>
</comment>
<dbReference type="SMR" id="Q553S0"/>
<dbReference type="PANTHER" id="PTHR12455">
    <property type="entry name" value="NUCLEOLAR COMPLEX PROTEIN 4"/>
    <property type="match status" value="1"/>
</dbReference>
<sequence>MVVPKATKKSIVVTPPTTTTTTTTEVESKVAIKKVTKSTTTPVTTTKKVLSKFEKNRVFSAPTPSSKSTKLNKKPIQIEKSPIEKIKEIESQVIESTENSNKILEIIKICKSVSRKNIKELEIVFESIKSLERIFINLFDSSNPIICREFKLLKNKETNVECKSKEPLVIYIHWLYKIYVGYLELLKELLIHEDPSIQLPTLTTLLNILKRESILLSTLPNEQEEKQLLDDEDKQHFHNISKQTLKQLISTMMFSNTFNTKLLDHFTENYLSKYQDLFYYSLVSINEISTSTIALINKKNTTSTTTTTTEQEFKSIYPNVSSISKFVENLFDFLTFFEPLQVVPDEWEFWVGKPHFSCITENNSSLKTKLKQQSKRSNWEKPKNFNEKEWERLSSNWSSLTKISSYRSIFSKSWISFLTLPLPPTIYKHVLLGLPDRVFPYLTDAKVLLDFFTNSYDLGGVTSILALNGVFILITKYNLEYPDFFKKLYSLFQPGVLYAKYRARFFKLADLFLSSKSLPNYMVAAFIKRCATLCLISPPYGSLILLPLIYNLLQRNVNCHCLINNPIKPLPNTQNQVQQQQQQQQITRQSVLLIKQDLQPQQQESLDNIKGLYGNDPYDPIEEDPSKCNAISSSLWEIQILRDHYAPEVSKMAKLFDNGLKNIIDLNEFSFVTYQVMYENSFKKKSSTVPLAYQQKSKLIEQDTDFMSDWKF</sequence>
<dbReference type="InParanoid" id="Q553S0"/>
<proteinExistence type="inferred from homology"/>
<dbReference type="GlyGen" id="Q553S0">
    <property type="glycosylation" value="1 site"/>
</dbReference>
<dbReference type="GO" id="GO:0005730">
    <property type="term" value="C:nucleolus"/>
    <property type="evidence" value="ECO:0000318"/>
    <property type="project" value="GO_Central"/>
</dbReference>
<evidence type="ECO:0000313" key="3">
    <source>
        <dbReference type="EMBL" id="EAL69767.1"/>
    </source>
</evidence>
<evidence type="ECO:0000259" key="2">
    <source>
        <dbReference type="Pfam" id="PF03914"/>
    </source>
</evidence>
<dbReference type="GeneID" id="8619938"/>
<accession>Q553S0</accession>
<dbReference type="VEuPathDB" id="AmoebaDB:DDB_G0275403"/>
<evidence type="ECO:0000256" key="1">
    <source>
        <dbReference type="ARBA" id="ARBA00007797"/>
    </source>
</evidence>
<dbReference type="AlphaFoldDB" id="Q553S0"/>
<reference evidence="3 4" key="1">
    <citation type="journal article" date="2005" name="Nature">
        <title>The genome of the social amoeba Dictyostelium discoideum.</title>
        <authorList>
            <consortium name="The Dictyostelium discoideum Sequencing Consortium"/>
            <person name="Eichinger L."/>
            <person name="Pachebat J.A."/>
            <person name="Glockner G."/>
            <person name="Rajandream M.A."/>
            <person name="Sucgang R."/>
            <person name="Berriman M."/>
            <person name="Song J."/>
            <person name="Olsen R."/>
            <person name="Szafranski K."/>
            <person name="Xu Q."/>
            <person name="Tunggal B."/>
            <person name="Kummerfeld S."/>
            <person name="Madera M."/>
            <person name="Konfortov B.A."/>
            <person name="Rivero F."/>
            <person name="Bankier A.T."/>
            <person name="Lehmann R."/>
            <person name="Hamlin N."/>
            <person name="Davies R."/>
            <person name="Gaudet P."/>
            <person name="Fey P."/>
            <person name="Pilcher K."/>
            <person name="Chen G."/>
            <person name="Saunders D."/>
            <person name="Sodergren E."/>
            <person name="Davis P."/>
            <person name="Kerhornou A."/>
            <person name="Nie X."/>
            <person name="Hall N."/>
            <person name="Anjard C."/>
            <person name="Hemphill L."/>
            <person name="Bason N."/>
            <person name="Farbrother P."/>
            <person name="Desany B."/>
            <person name="Just E."/>
            <person name="Morio T."/>
            <person name="Rost R."/>
            <person name="Churcher C."/>
            <person name="Cooper J."/>
            <person name="Haydock S."/>
            <person name="van Driessche N."/>
            <person name="Cronin A."/>
            <person name="Goodhead I."/>
            <person name="Muzny D."/>
            <person name="Mourier T."/>
            <person name="Pain A."/>
            <person name="Lu M."/>
            <person name="Harper D."/>
            <person name="Lindsay R."/>
            <person name="Hauser H."/>
            <person name="James K."/>
            <person name="Quiles M."/>
            <person name="Madan Babu M."/>
            <person name="Saito T."/>
            <person name="Buchrieser C."/>
            <person name="Wardroper A."/>
            <person name="Felder M."/>
            <person name="Thangavelu M."/>
            <person name="Johnson D."/>
            <person name="Knights A."/>
            <person name="Loulseged H."/>
            <person name="Mungall K."/>
            <person name="Oliver K."/>
            <person name="Price C."/>
            <person name="Quail M.A."/>
            <person name="Urushihara H."/>
            <person name="Hernandez J."/>
            <person name="Rabbinowitsch E."/>
            <person name="Steffen D."/>
            <person name="Sanders M."/>
            <person name="Ma J."/>
            <person name="Kohara Y."/>
            <person name="Sharp S."/>
            <person name="Simmonds M."/>
            <person name="Spiegler S."/>
            <person name="Tivey A."/>
            <person name="Sugano S."/>
            <person name="White B."/>
            <person name="Walker D."/>
            <person name="Woodward J."/>
            <person name="Winckler T."/>
            <person name="Tanaka Y."/>
            <person name="Shaulsky G."/>
            <person name="Schleicher M."/>
            <person name="Weinstock G."/>
            <person name="Rosenthal A."/>
            <person name="Cox E.C."/>
            <person name="Chisholm R.L."/>
            <person name="Gibbs R."/>
            <person name="Loomis W.F."/>
            <person name="Platzer M."/>
            <person name="Kay R.R."/>
            <person name="Williams J."/>
            <person name="Dear P.H."/>
            <person name="Noegel A.A."/>
            <person name="Barrell B."/>
            <person name="Kuspa A."/>
        </authorList>
    </citation>
    <scope>NUCLEOTIDE SEQUENCE [LARGE SCALE GENOMIC DNA]</scope>
    <source>
        <strain evidence="3 4">AX4</strain>
    </source>
</reference>
<dbReference type="GO" id="GO:0030692">
    <property type="term" value="C:Noc4p-Nop14p complex"/>
    <property type="evidence" value="ECO:0000318"/>
    <property type="project" value="GO_Central"/>
</dbReference>
<comment type="similarity">
    <text evidence="1">Belongs to the CBF/MAK21 family.</text>
</comment>
<dbReference type="PaxDb" id="44689-DDB0217650"/>
<dbReference type="GO" id="GO:0042254">
    <property type="term" value="P:ribosome biogenesis"/>
    <property type="evidence" value="ECO:0007669"/>
    <property type="project" value="InterPro"/>
</dbReference>
<dbReference type="Reactome" id="R-DDI-6791226">
    <property type="pathway name" value="Major pathway of rRNA processing in the nucleolus and cytosol"/>
</dbReference>
<dbReference type="GO" id="GO:0032040">
    <property type="term" value="C:small-subunit processome"/>
    <property type="evidence" value="ECO:0000318"/>
    <property type="project" value="GO_Central"/>
</dbReference>
<name>Q553S0_DICDI</name>
<dbReference type="RefSeq" id="XP_643672.1">
    <property type="nucleotide sequence ID" value="XM_638580.1"/>
</dbReference>
<dbReference type="FunCoup" id="Q553S0">
    <property type="interactions" value="297"/>
</dbReference>
<dbReference type="PANTHER" id="PTHR12455:SF0">
    <property type="entry name" value="NUCLEOLAR COMPLEX PROTEIN 4 HOMOLOG"/>
    <property type="match status" value="1"/>
</dbReference>
<dbReference type="InterPro" id="IPR005612">
    <property type="entry name" value="CCAAT-binding_factor"/>
</dbReference>
<evidence type="ECO:0000313" key="4">
    <source>
        <dbReference type="Proteomes" id="UP000002195"/>
    </source>
</evidence>
<dbReference type="KEGG" id="ddi:DDB_G0275403"/>
<dbReference type="InterPro" id="IPR027193">
    <property type="entry name" value="Noc4"/>
</dbReference>
<dbReference type="eggNOG" id="KOG2154">
    <property type="taxonomic scope" value="Eukaryota"/>
</dbReference>
<dbReference type="HOGENOM" id="CLU_015945_3_0_1"/>
<dbReference type="PhylomeDB" id="Q553S0"/>
<organism evidence="3 4">
    <name type="scientific">Dictyostelium discoideum</name>
    <name type="common">Social amoeba</name>
    <dbReference type="NCBI Taxonomy" id="44689"/>
    <lineage>
        <taxon>Eukaryota</taxon>
        <taxon>Amoebozoa</taxon>
        <taxon>Evosea</taxon>
        <taxon>Eumycetozoa</taxon>
        <taxon>Dictyostelia</taxon>
        <taxon>Dictyosteliales</taxon>
        <taxon>Dictyosteliaceae</taxon>
        <taxon>Dictyostelium</taxon>
    </lineage>
</organism>
<dbReference type="STRING" id="44689.Q553S0"/>
<dbReference type="EMBL" id="AAFI02000013">
    <property type="protein sequence ID" value="EAL69767.1"/>
    <property type="molecule type" value="Genomic_DNA"/>
</dbReference>
<dbReference type="Proteomes" id="UP000002195">
    <property type="component" value="Unassembled WGS sequence"/>
</dbReference>
<protein>
    <recommendedName>
        <fullName evidence="2">CCAAT-binding factor domain-containing protein</fullName>
    </recommendedName>
</protein>
<dbReference type="PRO" id="PR:Q553S0"/>